<name>A0A9D4FKZ5_DREPO</name>
<dbReference type="EMBL" id="JAIWYP010000007">
    <property type="protein sequence ID" value="KAH3800783.1"/>
    <property type="molecule type" value="Genomic_DNA"/>
</dbReference>
<evidence type="ECO:0000313" key="2">
    <source>
        <dbReference type="EMBL" id="KAH3800783.1"/>
    </source>
</evidence>
<proteinExistence type="predicted"/>
<reference evidence="2" key="2">
    <citation type="submission" date="2020-11" db="EMBL/GenBank/DDBJ databases">
        <authorList>
            <person name="McCartney M.A."/>
            <person name="Auch B."/>
            <person name="Kono T."/>
            <person name="Mallez S."/>
            <person name="Becker A."/>
            <person name="Gohl D.M."/>
            <person name="Silverstein K.A.T."/>
            <person name="Koren S."/>
            <person name="Bechman K.B."/>
            <person name="Herman A."/>
            <person name="Abrahante J.E."/>
            <person name="Garbe J."/>
        </authorList>
    </citation>
    <scope>NUCLEOTIDE SEQUENCE</scope>
    <source>
        <strain evidence="2">Duluth1</strain>
        <tissue evidence="2">Whole animal</tissue>
    </source>
</reference>
<protein>
    <submittedName>
        <fullName evidence="2">Uncharacterized protein</fullName>
    </submittedName>
</protein>
<reference evidence="2" key="1">
    <citation type="journal article" date="2019" name="bioRxiv">
        <title>The Genome of the Zebra Mussel, Dreissena polymorpha: A Resource for Invasive Species Research.</title>
        <authorList>
            <person name="McCartney M.A."/>
            <person name="Auch B."/>
            <person name="Kono T."/>
            <person name="Mallez S."/>
            <person name="Zhang Y."/>
            <person name="Obille A."/>
            <person name="Becker A."/>
            <person name="Abrahante J.E."/>
            <person name="Garbe J."/>
            <person name="Badalamenti J.P."/>
            <person name="Herman A."/>
            <person name="Mangelson H."/>
            <person name="Liachko I."/>
            <person name="Sullivan S."/>
            <person name="Sone E.D."/>
            <person name="Koren S."/>
            <person name="Silverstein K.A.T."/>
            <person name="Beckman K.B."/>
            <person name="Gohl D.M."/>
        </authorList>
    </citation>
    <scope>NUCLEOTIDE SEQUENCE</scope>
    <source>
        <strain evidence="2">Duluth1</strain>
        <tissue evidence="2">Whole animal</tissue>
    </source>
</reference>
<sequence length="72" mass="7883">MQENANIVAGNSAKKRDEPNTYGNTTIIVQGEEVKVVVNVTYLVSIIGKKHIEVRMQTSVPASAKHEQPSFS</sequence>
<evidence type="ECO:0000256" key="1">
    <source>
        <dbReference type="SAM" id="MobiDB-lite"/>
    </source>
</evidence>
<organism evidence="2 3">
    <name type="scientific">Dreissena polymorpha</name>
    <name type="common">Zebra mussel</name>
    <name type="synonym">Mytilus polymorpha</name>
    <dbReference type="NCBI Taxonomy" id="45954"/>
    <lineage>
        <taxon>Eukaryota</taxon>
        <taxon>Metazoa</taxon>
        <taxon>Spiralia</taxon>
        <taxon>Lophotrochozoa</taxon>
        <taxon>Mollusca</taxon>
        <taxon>Bivalvia</taxon>
        <taxon>Autobranchia</taxon>
        <taxon>Heteroconchia</taxon>
        <taxon>Euheterodonta</taxon>
        <taxon>Imparidentia</taxon>
        <taxon>Neoheterodontei</taxon>
        <taxon>Myida</taxon>
        <taxon>Dreissenoidea</taxon>
        <taxon>Dreissenidae</taxon>
        <taxon>Dreissena</taxon>
    </lineage>
</organism>
<accession>A0A9D4FKZ5</accession>
<dbReference type="Proteomes" id="UP000828390">
    <property type="component" value="Unassembled WGS sequence"/>
</dbReference>
<dbReference type="AlphaFoldDB" id="A0A9D4FKZ5"/>
<evidence type="ECO:0000313" key="3">
    <source>
        <dbReference type="Proteomes" id="UP000828390"/>
    </source>
</evidence>
<feature type="region of interest" description="Disordered" evidence="1">
    <location>
        <begin position="1"/>
        <end position="22"/>
    </location>
</feature>
<comment type="caution">
    <text evidence="2">The sequence shown here is derived from an EMBL/GenBank/DDBJ whole genome shotgun (WGS) entry which is preliminary data.</text>
</comment>
<keyword evidence="3" id="KW-1185">Reference proteome</keyword>
<gene>
    <name evidence="2" type="ORF">DPMN_154426</name>
</gene>